<dbReference type="SUPFAM" id="SSF51230">
    <property type="entry name" value="Single hybrid motif"/>
    <property type="match status" value="1"/>
</dbReference>
<accession>A0A0F9QDH7</accession>
<sequence>MVFSPELLSYTRSHLWLALDKDIARIGITEFMQDQLSQIDFLTLPLPGKHYEAGEPIITLESRKSAIEIRMPYSASVVSINEQLQERPQLINQDPFGDGWLCCLDSFSASLINHLIMSYEAYEAMLDG</sequence>
<dbReference type="Pfam" id="PF01597">
    <property type="entry name" value="GCV_H"/>
    <property type="match status" value="1"/>
</dbReference>
<dbReference type="EMBL" id="LAZR01001694">
    <property type="protein sequence ID" value="KKN40619.1"/>
    <property type="molecule type" value="Genomic_DNA"/>
</dbReference>
<dbReference type="PANTHER" id="PTHR11715">
    <property type="entry name" value="GLYCINE CLEAVAGE SYSTEM H PROTEIN"/>
    <property type="match status" value="1"/>
</dbReference>
<dbReference type="InterPro" id="IPR000089">
    <property type="entry name" value="Biotin_lipoyl"/>
</dbReference>
<dbReference type="AlphaFoldDB" id="A0A0F9QDH7"/>
<dbReference type="PROSITE" id="PS50968">
    <property type="entry name" value="BIOTINYL_LIPOYL"/>
    <property type="match status" value="1"/>
</dbReference>
<protein>
    <recommendedName>
        <fullName evidence="1">Lipoyl-binding domain-containing protein</fullName>
    </recommendedName>
</protein>
<dbReference type="Gene3D" id="2.40.50.100">
    <property type="match status" value="1"/>
</dbReference>
<dbReference type="GO" id="GO:0005960">
    <property type="term" value="C:glycine cleavage complex"/>
    <property type="evidence" value="ECO:0007669"/>
    <property type="project" value="InterPro"/>
</dbReference>
<evidence type="ECO:0000259" key="1">
    <source>
        <dbReference type="PROSITE" id="PS50968"/>
    </source>
</evidence>
<dbReference type="InterPro" id="IPR002930">
    <property type="entry name" value="GCV_H"/>
</dbReference>
<gene>
    <name evidence="2" type="ORF">LCGC14_0731580</name>
</gene>
<organism evidence="2">
    <name type="scientific">marine sediment metagenome</name>
    <dbReference type="NCBI Taxonomy" id="412755"/>
    <lineage>
        <taxon>unclassified sequences</taxon>
        <taxon>metagenomes</taxon>
        <taxon>ecological metagenomes</taxon>
    </lineage>
</organism>
<dbReference type="CDD" id="cd06848">
    <property type="entry name" value="GCS_H"/>
    <property type="match status" value="1"/>
</dbReference>
<dbReference type="GO" id="GO:0009249">
    <property type="term" value="P:protein lipoylation"/>
    <property type="evidence" value="ECO:0007669"/>
    <property type="project" value="TreeGrafter"/>
</dbReference>
<reference evidence="2" key="1">
    <citation type="journal article" date="2015" name="Nature">
        <title>Complex archaea that bridge the gap between prokaryotes and eukaryotes.</title>
        <authorList>
            <person name="Spang A."/>
            <person name="Saw J.H."/>
            <person name="Jorgensen S.L."/>
            <person name="Zaremba-Niedzwiedzka K."/>
            <person name="Martijn J."/>
            <person name="Lind A.E."/>
            <person name="van Eijk R."/>
            <person name="Schleper C."/>
            <person name="Guy L."/>
            <person name="Ettema T.J."/>
        </authorList>
    </citation>
    <scope>NUCLEOTIDE SEQUENCE</scope>
</reference>
<proteinExistence type="predicted"/>
<dbReference type="InterPro" id="IPR011053">
    <property type="entry name" value="Single_hybrid_motif"/>
</dbReference>
<comment type="caution">
    <text evidence="2">The sequence shown here is derived from an EMBL/GenBank/DDBJ whole genome shotgun (WGS) entry which is preliminary data.</text>
</comment>
<dbReference type="PANTHER" id="PTHR11715:SF3">
    <property type="entry name" value="GLYCINE CLEAVAGE SYSTEM H PROTEIN-RELATED"/>
    <property type="match status" value="1"/>
</dbReference>
<feature type="domain" description="Lipoyl-binding" evidence="1">
    <location>
        <begin position="23"/>
        <end position="105"/>
    </location>
</feature>
<dbReference type="InterPro" id="IPR033753">
    <property type="entry name" value="GCV_H/Fam206"/>
</dbReference>
<name>A0A0F9QDH7_9ZZZZ</name>
<dbReference type="GO" id="GO:0019464">
    <property type="term" value="P:glycine decarboxylation via glycine cleavage system"/>
    <property type="evidence" value="ECO:0007669"/>
    <property type="project" value="InterPro"/>
</dbReference>
<evidence type="ECO:0000313" key="2">
    <source>
        <dbReference type="EMBL" id="KKN40619.1"/>
    </source>
</evidence>
<dbReference type="GO" id="GO:0005737">
    <property type="term" value="C:cytoplasm"/>
    <property type="evidence" value="ECO:0007669"/>
    <property type="project" value="TreeGrafter"/>
</dbReference>